<dbReference type="InterPro" id="IPR007197">
    <property type="entry name" value="rSAM"/>
</dbReference>
<keyword evidence="4" id="KW-0004">4Fe-4S</keyword>
<accession>A0A5P9CH05</accession>
<proteinExistence type="inferred from homology"/>
<evidence type="ECO:0000256" key="8">
    <source>
        <dbReference type="ARBA" id="ARBA00023014"/>
    </source>
</evidence>
<evidence type="ECO:0000256" key="3">
    <source>
        <dbReference type="ARBA" id="ARBA00012126"/>
    </source>
</evidence>
<dbReference type="Pfam" id="PF04055">
    <property type="entry name" value="Radical_SAM"/>
    <property type="match status" value="1"/>
</dbReference>
<keyword evidence="7" id="KW-0408">Iron</keyword>
<dbReference type="PANTHER" id="PTHR43076:SF15">
    <property type="entry name" value="7,8-DIDEMETHYL-8-HYDROXY-5-DEAZARIBOFLAVIN SYNTHASE"/>
    <property type="match status" value="1"/>
</dbReference>
<dbReference type="PANTHER" id="PTHR43076">
    <property type="entry name" value="FO SYNTHASE (COFH)"/>
    <property type="match status" value="1"/>
</dbReference>
<dbReference type="SFLD" id="SFLDG01064">
    <property type="entry name" value="F420__menaquinone_cofactor_bio"/>
    <property type="match status" value="1"/>
</dbReference>
<keyword evidence="12" id="KW-0808">Transferase</keyword>
<evidence type="ECO:0000256" key="4">
    <source>
        <dbReference type="ARBA" id="ARBA00022485"/>
    </source>
</evidence>
<evidence type="ECO:0000256" key="10">
    <source>
        <dbReference type="ARBA" id="ARBA00048974"/>
    </source>
</evidence>
<dbReference type="SUPFAM" id="SSF102114">
    <property type="entry name" value="Radical SAM enzymes"/>
    <property type="match status" value="1"/>
</dbReference>
<gene>
    <name evidence="12" type="primary">bioB1</name>
    <name evidence="12" type="ORF">FIV01_04135</name>
</gene>
<dbReference type="InterPro" id="IPR013785">
    <property type="entry name" value="Aldolase_TIM"/>
</dbReference>
<sequence>MEKNMLSKDKALQLGNATSEQLGSLCQQASDLRDRHWGKKVSYSRKVFIPLTNMCRDTCSYCTFVKTPESGQAELMTPEQVLTTALQGQRMGCKEALFSLGEQPEKRHKLARHLLAEQGHKTTVGYLKAMSELVLQKSLLVPHINAGALSYQELETLKPVAGSMGMMLESLSPALTKKGGAHYGCPDKTPQRRIDTLEAAGELAIPFTTGLLIGIGESWQDRIESLCEIERLHAKYGHIQEVIIQNFRAKAGTAMADAPEPSKVDMLRTLAAARLILSPSISLQAPPNLEQDYQDYLRAGINDWGGISPLTKDFINPERAWPQIERLAQHCQSAGYELIERLTVYPEHQSTIETMTDSLVHSRIRSQASVDGFAMIQSHTH</sequence>
<keyword evidence="5" id="KW-0949">S-adenosyl-L-methionine</keyword>
<keyword evidence="8" id="KW-0411">Iron-sulfur</keyword>
<dbReference type="CDD" id="cd01335">
    <property type="entry name" value="Radical_SAM"/>
    <property type="match status" value="1"/>
</dbReference>
<name>A0A5P9CH05_9VIBR</name>
<dbReference type="EC" id="4.3.1.32" evidence="3"/>
<protein>
    <recommendedName>
        <fullName evidence="3">7,8-didemethyl-8-hydroxy-5-deazariboflavin synthase</fullName>
        <ecNumber evidence="3">4.3.1.32</ecNumber>
    </recommendedName>
</protein>
<dbReference type="SFLD" id="SFLDS00029">
    <property type="entry name" value="Radical_SAM"/>
    <property type="match status" value="1"/>
</dbReference>
<dbReference type="SFLD" id="SFLDG01388">
    <property type="entry name" value="7_8-didemethyl-8-hydroxy-5-dea"/>
    <property type="match status" value="1"/>
</dbReference>
<dbReference type="InterPro" id="IPR058240">
    <property type="entry name" value="rSAM_sf"/>
</dbReference>
<reference evidence="12 13" key="1">
    <citation type="submission" date="2019-10" db="EMBL/GenBank/DDBJ databases">
        <title>Complete genome sequence of Vibrio sp. strain THAF100, isolated from non-filtered water from the water column of tank 6 of a marine aquarium containing stony-coral fragments. Water maintained at 26 degree C.</title>
        <authorList>
            <person name="Ruckert C."/>
            <person name="Franco A."/>
            <person name="Kalinowski J."/>
            <person name="Glaeser S."/>
        </authorList>
    </citation>
    <scope>NUCLEOTIDE SEQUENCE [LARGE SCALE GENOMIC DNA]</scope>
    <source>
        <strain evidence="12 13">THAF100</strain>
    </source>
</reference>
<dbReference type="InterPro" id="IPR019939">
    <property type="entry name" value="CofG_family"/>
</dbReference>
<dbReference type="Proteomes" id="UP000326936">
    <property type="component" value="Chromosome"/>
</dbReference>
<dbReference type="NCBIfam" id="NF004884">
    <property type="entry name" value="PRK06245.1"/>
    <property type="match status" value="1"/>
</dbReference>
<evidence type="ECO:0000259" key="11">
    <source>
        <dbReference type="PROSITE" id="PS51918"/>
    </source>
</evidence>
<dbReference type="AlphaFoldDB" id="A0A5P9CH05"/>
<evidence type="ECO:0000256" key="9">
    <source>
        <dbReference type="ARBA" id="ARBA00023239"/>
    </source>
</evidence>
<dbReference type="EMBL" id="CP045350">
    <property type="protein sequence ID" value="QFT25609.1"/>
    <property type="molecule type" value="Genomic_DNA"/>
</dbReference>
<keyword evidence="6" id="KW-0479">Metal-binding</keyword>
<dbReference type="RefSeq" id="WP_216649457.1">
    <property type="nucleotide sequence ID" value="NZ_CBCSDK010000003.1"/>
</dbReference>
<dbReference type="NCBIfam" id="TIGR03550">
    <property type="entry name" value="F420_cofG"/>
    <property type="match status" value="1"/>
</dbReference>
<evidence type="ECO:0000256" key="7">
    <source>
        <dbReference type="ARBA" id="ARBA00023004"/>
    </source>
</evidence>
<dbReference type="InterPro" id="IPR006638">
    <property type="entry name" value="Elp3/MiaA/NifB-like_rSAM"/>
</dbReference>
<dbReference type="GO" id="GO:0051539">
    <property type="term" value="F:4 iron, 4 sulfur cluster binding"/>
    <property type="evidence" value="ECO:0007669"/>
    <property type="project" value="UniProtKB-KW"/>
</dbReference>
<comment type="cofactor">
    <cofactor evidence="1">
        <name>[4Fe-4S] cluster</name>
        <dbReference type="ChEBI" id="CHEBI:49883"/>
    </cofactor>
</comment>
<evidence type="ECO:0000256" key="1">
    <source>
        <dbReference type="ARBA" id="ARBA00001966"/>
    </source>
</evidence>
<evidence type="ECO:0000313" key="12">
    <source>
        <dbReference type="EMBL" id="QFT25609.1"/>
    </source>
</evidence>
<dbReference type="GO" id="GO:0046872">
    <property type="term" value="F:metal ion binding"/>
    <property type="evidence" value="ECO:0007669"/>
    <property type="project" value="UniProtKB-KW"/>
</dbReference>
<dbReference type="GO" id="GO:0016765">
    <property type="term" value="F:transferase activity, transferring alkyl or aryl (other than methyl) groups"/>
    <property type="evidence" value="ECO:0007669"/>
    <property type="project" value="InterPro"/>
</dbReference>
<evidence type="ECO:0000256" key="6">
    <source>
        <dbReference type="ARBA" id="ARBA00022723"/>
    </source>
</evidence>
<dbReference type="PROSITE" id="PS51918">
    <property type="entry name" value="RADICAL_SAM"/>
    <property type="match status" value="1"/>
</dbReference>
<dbReference type="Gene3D" id="3.20.20.70">
    <property type="entry name" value="Aldolase class I"/>
    <property type="match status" value="1"/>
</dbReference>
<keyword evidence="13" id="KW-1185">Reference proteome</keyword>
<evidence type="ECO:0000256" key="2">
    <source>
        <dbReference type="ARBA" id="ARBA00004712"/>
    </source>
</evidence>
<dbReference type="SFLD" id="SFLDF00294">
    <property type="entry name" value="7_8-didemethyl-8-hydroxy-5-dea"/>
    <property type="match status" value="1"/>
</dbReference>
<keyword evidence="9" id="KW-0456">Lyase</keyword>
<dbReference type="InterPro" id="IPR034405">
    <property type="entry name" value="F420"/>
</dbReference>
<comment type="pathway">
    <text evidence="2">Cofactor biosynthesis; coenzyme F0 biosynthesis.</text>
</comment>
<dbReference type="GO" id="GO:0044689">
    <property type="term" value="F:7,8-didemethyl-8-hydroxy-5-deazariboflavin synthase activity"/>
    <property type="evidence" value="ECO:0007669"/>
    <property type="project" value="UniProtKB-EC"/>
</dbReference>
<dbReference type="KEGG" id="vaq:FIV01_04135"/>
<dbReference type="HAMAP" id="MF_01611">
    <property type="entry name" value="FO_synth_sub1"/>
    <property type="match status" value="1"/>
</dbReference>
<comment type="catalytic activity">
    <reaction evidence="10">
        <text>5-amino-5-(4-hydroxybenzyl)-6-(D-ribitylimino)-5,6-dihydrouracil + S-adenosyl-L-methionine = 7,8-didemethyl-8-hydroxy-5-deazariboflavin + 5'-deoxyadenosine + L-methionine + NH4(+) + H(+)</text>
        <dbReference type="Rhea" id="RHEA:55204"/>
        <dbReference type="ChEBI" id="CHEBI:15378"/>
        <dbReference type="ChEBI" id="CHEBI:17319"/>
        <dbReference type="ChEBI" id="CHEBI:28938"/>
        <dbReference type="ChEBI" id="CHEBI:57844"/>
        <dbReference type="ChEBI" id="CHEBI:59789"/>
        <dbReference type="ChEBI" id="CHEBI:59904"/>
        <dbReference type="ChEBI" id="CHEBI:85936"/>
        <dbReference type="EC" id="4.3.1.32"/>
    </reaction>
</comment>
<organism evidence="12 13">
    <name type="scientific">Vibrio aquimaris</name>
    <dbReference type="NCBI Taxonomy" id="2587862"/>
    <lineage>
        <taxon>Bacteria</taxon>
        <taxon>Pseudomonadati</taxon>
        <taxon>Pseudomonadota</taxon>
        <taxon>Gammaproteobacteria</taxon>
        <taxon>Vibrionales</taxon>
        <taxon>Vibrionaceae</taxon>
        <taxon>Vibrio</taxon>
    </lineage>
</organism>
<dbReference type="UniPathway" id="UPA00072"/>
<evidence type="ECO:0000313" key="13">
    <source>
        <dbReference type="Proteomes" id="UP000326936"/>
    </source>
</evidence>
<dbReference type="SMART" id="SM00729">
    <property type="entry name" value="Elp3"/>
    <property type="match status" value="1"/>
</dbReference>
<evidence type="ECO:0000256" key="5">
    <source>
        <dbReference type="ARBA" id="ARBA00022691"/>
    </source>
</evidence>
<feature type="domain" description="Radical SAM core" evidence="11">
    <location>
        <begin position="41"/>
        <end position="286"/>
    </location>
</feature>